<feature type="compositionally biased region" description="Low complexity" evidence="4">
    <location>
        <begin position="54"/>
        <end position="83"/>
    </location>
</feature>
<keyword evidence="3" id="KW-0029">Amino-acid transport</keyword>
<evidence type="ECO:0000256" key="4">
    <source>
        <dbReference type="SAM" id="MobiDB-lite"/>
    </source>
</evidence>
<dbReference type="PANTHER" id="PTHR30483:SF6">
    <property type="entry name" value="PERIPLASMIC BINDING PROTEIN OF ABC TRANSPORTER FOR NATURAL AMINO ACIDS"/>
    <property type="match status" value="1"/>
</dbReference>
<dbReference type="EMBL" id="DROP01000167">
    <property type="protein sequence ID" value="HHI88798.1"/>
    <property type="molecule type" value="Genomic_DNA"/>
</dbReference>
<dbReference type="Gene3D" id="3.40.50.2300">
    <property type="match status" value="2"/>
</dbReference>
<dbReference type="Pfam" id="PF13458">
    <property type="entry name" value="Peripla_BP_6"/>
    <property type="match status" value="1"/>
</dbReference>
<dbReference type="AlphaFoldDB" id="A0A7V5U140"/>
<feature type="region of interest" description="Disordered" evidence="4">
    <location>
        <begin position="40"/>
        <end position="90"/>
    </location>
</feature>
<name>A0A7V5U140_9PROT</name>
<evidence type="ECO:0000313" key="7">
    <source>
        <dbReference type="EMBL" id="HHI88798.1"/>
    </source>
</evidence>
<keyword evidence="2 5" id="KW-0732">Signal</keyword>
<organism evidence="7">
    <name type="scientific">Hellea balneolensis</name>
    <dbReference type="NCBI Taxonomy" id="287478"/>
    <lineage>
        <taxon>Bacteria</taxon>
        <taxon>Pseudomonadati</taxon>
        <taxon>Pseudomonadota</taxon>
        <taxon>Alphaproteobacteria</taxon>
        <taxon>Maricaulales</taxon>
        <taxon>Robiginitomaculaceae</taxon>
        <taxon>Hellea</taxon>
    </lineage>
</organism>
<dbReference type="InterPro" id="IPR051010">
    <property type="entry name" value="BCAA_transport"/>
</dbReference>
<keyword evidence="3" id="KW-0813">Transport</keyword>
<evidence type="ECO:0000256" key="3">
    <source>
        <dbReference type="ARBA" id="ARBA00022970"/>
    </source>
</evidence>
<dbReference type="GO" id="GO:0006865">
    <property type="term" value="P:amino acid transport"/>
    <property type="evidence" value="ECO:0007669"/>
    <property type="project" value="UniProtKB-KW"/>
</dbReference>
<evidence type="ECO:0000256" key="2">
    <source>
        <dbReference type="ARBA" id="ARBA00022729"/>
    </source>
</evidence>
<protein>
    <submittedName>
        <fullName evidence="7">Penicillin-binding protein activator</fullName>
    </submittedName>
</protein>
<evidence type="ECO:0000256" key="1">
    <source>
        <dbReference type="ARBA" id="ARBA00010062"/>
    </source>
</evidence>
<comment type="caution">
    <text evidence="7">The sequence shown here is derived from an EMBL/GenBank/DDBJ whole genome shotgun (WGS) entry which is preliminary data.</text>
</comment>
<feature type="chain" id="PRO_5031360181" evidence="5">
    <location>
        <begin position="39"/>
        <end position="456"/>
    </location>
</feature>
<dbReference type="SUPFAM" id="SSF53822">
    <property type="entry name" value="Periplasmic binding protein-like I"/>
    <property type="match status" value="1"/>
</dbReference>
<dbReference type="Proteomes" id="UP000885806">
    <property type="component" value="Unassembled WGS sequence"/>
</dbReference>
<sequence>MYGKMRTKARVILKKAGRNALPGLLMSGAALLLLSACASTGQTTRPPSPPNLPPAGQTQGAQTGQTPGTETGQSPGQEQTGEGEQSETEDKGLHPAYIQGRPKRIALILPLTARSRGLRHEAASMLKAAQMAVFDEKNDHLLLIPIDSKGTPDGTKTAAKQAIEQGADIILGPILGRNVSQAGMIAAKADIPLIGFSTDTRVAGHGVFLLSFPPEAEVERITEFVARSGASKFAYLGPDSSYGRRVLGAYRQKVQNLGGQMTAVETYHGKDITVMQEPAAKLAAMFPTTEELAKNPDYEDPYHVVLLPEGGTALRSLAPLLTFYNENPRHVQLMGTSLWAREDVTKEPALNGGIFAGPETREHEKFAAQYEALYGENPSRLASEAYDGILISAFTIDGDRDEEFDRLTDPAGFYGVDGFVRFQPNGQPQRGLAVYQIKNGRLNILDPAPKTGTDKS</sequence>
<feature type="domain" description="Leucine-binding protein" evidence="6">
    <location>
        <begin position="104"/>
        <end position="440"/>
    </location>
</feature>
<comment type="similarity">
    <text evidence="1">Belongs to the leucine-binding protein family.</text>
</comment>
<dbReference type="InterPro" id="IPR028082">
    <property type="entry name" value="Peripla_BP_I"/>
</dbReference>
<accession>A0A7V5U140</accession>
<reference evidence="7" key="1">
    <citation type="journal article" date="2020" name="mSystems">
        <title>Genome- and Community-Level Interaction Insights into Carbon Utilization and Element Cycling Functions of Hydrothermarchaeota in Hydrothermal Sediment.</title>
        <authorList>
            <person name="Zhou Z."/>
            <person name="Liu Y."/>
            <person name="Xu W."/>
            <person name="Pan J."/>
            <person name="Luo Z.H."/>
            <person name="Li M."/>
        </authorList>
    </citation>
    <scope>NUCLEOTIDE SEQUENCE [LARGE SCALE GENOMIC DNA]</scope>
    <source>
        <strain evidence="7">HyVt-538</strain>
    </source>
</reference>
<dbReference type="InterPro" id="IPR028081">
    <property type="entry name" value="Leu-bd"/>
</dbReference>
<evidence type="ECO:0000259" key="6">
    <source>
        <dbReference type="Pfam" id="PF13458"/>
    </source>
</evidence>
<gene>
    <name evidence="7" type="ORF">ENK01_02495</name>
</gene>
<feature type="signal peptide" evidence="5">
    <location>
        <begin position="1"/>
        <end position="38"/>
    </location>
</feature>
<evidence type="ECO:0000256" key="5">
    <source>
        <dbReference type="SAM" id="SignalP"/>
    </source>
</evidence>
<dbReference type="PANTHER" id="PTHR30483">
    <property type="entry name" value="LEUCINE-SPECIFIC-BINDING PROTEIN"/>
    <property type="match status" value="1"/>
</dbReference>
<dbReference type="CDD" id="cd06339">
    <property type="entry name" value="PBP1_YraM_LppC_lipoprotein-like"/>
    <property type="match status" value="1"/>
</dbReference>
<proteinExistence type="inferred from homology"/>